<keyword evidence="13" id="KW-1185">Reference proteome</keyword>
<dbReference type="Proteomes" id="UP001516472">
    <property type="component" value="Unassembled WGS sequence"/>
</dbReference>
<evidence type="ECO:0000256" key="3">
    <source>
        <dbReference type="ARBA" id="ARBA00009587"/>
    </source>
</evidence>
<evidence type="ECO:0000256" key="9">
    <source>
        <dbReference type="SAM" id="MobiDB-lite"/>
    </source>
</evidence>
<comment type="pathway">
    <text evidence="1">Glycerolipid metabolism; triacylglycerol biosynthesis.</text>
</comment>
<feature type="compositionally biased region" description="Basic and acidic residues" evidence="9">
    <location>
        <begin position="192"/>
        <end position="209"/>
    </location>
</feature>
<dbReference type="RefSeq" id="WP_193346855.1">
    <property type="nucleotide sequence ID" value="NZ_CBCSIP010000224.1"/>
</dbReference>
<dbReference type="Gene3D" id="3.30.559.30">
    <property type="entry name" value="Nonribosomal peptide synthetase, condensation domain"/>
    <property type="match status" value="1"/>
</dbReference>
<comment type="similarity">
    <text evidence="3">Belongs to the long-chain O-acyltransferase family.</text>
</comment>
<organism evidence="12 13">
    <name type="scientific">Corallococcus soli</name>
    <dbReference type="NCBI Taxonomy" id="2710757"/>
    <lineage>
        <taxon>Bacteria</taxon>
        <taxon>Pseudomonadati</taxon>
        <taxon>Myxococcota</taxon>
        <taxon>Myxococcia</taxon>
        <taxon>Myxococcales</taxon>
        <taxon>Cystobacterineae</taxon>
        <taxon>Myxococcaceae</taxon>
        <taxon>Corallococcus</taxon>
    </lineage>
</organism>
<evidence type="ECO:0000313" key="13">
    <source>
        <dbReference type="Proteomes" id="UP001516472"/>
    </source>
</evidence>
<dbReference type="EMBL" id="JAAIYO010000001">
    <property type="protein sequence ID" value="MBE4747475.1"/>
    <property type="molecule type" value="Genomic_DNA"/>
</dbReference>
<accession>A0ABR9PHU5</accession>
<dbReference type="InterPro" id="IPR045034">
    <property type="entry name" value="O-acyltransferase_WSD1-like"/>
</dbReference>
<keyword evidence="7" id="KW-0012">Acyltransferase</keyword>
<evidence type="ECO:0000256" key="6">
    <source>
        <dbReference type="ARBA" id="ARBA00022798"/>
    </source>
</evidence>
<dbReference type="Gene3D" id="3.30.559.10">
    <property type="entry name" value="Chloramphenicol acetyltransferase-like domain"/>
    <property type="match status" value="1"/>
</dbReference>
<dbReference type="PANTHER" id="PTHR31650">
    <property type="entry name" value="O-ACYLTRANSFERASE (WSD1-LIKE) FAMILY PROTEIN"/>
    <property type="match status" value="1"/>
</dbReference>
<comment type="catalytic activity">
    <reaction evidence="8">
        <text>an acyl-CoA + a 1,2-diacyl-sn-glycerol = a triacyl-sn-glycerol + CoA</text>
        <dbReference type="Rhea" id="RHEA:10868"/>
        <dbReference type="ChEBI" id="CHEBI:17815"/>
        <dbReference type="ChEBI" id="CHEBI:57287"/>
        <dbReference type="ChEBI" id="CHEBI:58342"/>
        <dbReference type="ChEBI" id="CHEBI:64615"/>
        <dbReference type="EC" id="2.3.1.20"/>
    </reaction>
</comment>
<evidence type="ECO:0000259" key="10">
    <source>
        <dbReference type="Pfam" id="PF03007"/>
    </source>
</evidence>
<dbReference type="EC" id="2.3.1.20" evidence="4"/>
<gene>
    <name evidence="12" type="ORF">G4177_04680</name>
</gene>
<protein>
    <recommendedName>
        <fullName evidence="4">diacylglycerol O-acyltransferase</fullName>
        <ecNumber evidence="4">2.3.1.20</ecNumber>
    </recommendedName>
</protein>
<evidence type="ECO:0000256" key="8">
    <source>
        <dbReference type="ARBA" id="ARBA00048109"/>
    </source>
</evidence>
<dbReference type="PANTHER" id="PTHR31650:SF1">
    <property type="entry name" value="WAX ESTER SYNTHASE_DIACYLGLYCEROL ACYLTRANSFERASE 4-RELATED"/>
    <property type="match status" value="1"/>
</dbReference>
<sequence>MAGRERMGSMDAAWLQMEEPANLMMITAVLWFDGPLDRERLRAVVRERLVERYPRFRQRAVPGALGAPHWEDVADFDLDAHLSTLRVPATGGRAALEAVVGDWLGVPLERSRPLWHLHVVKGAARGDVLLARLHHCMADGIALARVLLSLTEPVEGAVRERSAPGGEAREVSAREDGAGTPAGPDPAGVRPLARDDEARADSRTGDRDAPVQTVAELSALRDEEARASEPSVLQDDEPRSPSRTREREAPVRSGAESLRAPGWLRLARGARAALRKGAELVQEPILAGDLVRDGARGVAALGKLLGLPPDPRSPLRGPLGTRKVAAWSEPVSLARVKAVGQTLGGTVNDVLLTAVTGALRRYLAAVDAPLRDVHALVPVNLRPLDEPVPRELGNRFGVVFLRLPVHLEDPRRRLREVAKRMEALKRSPEAVVTSGVLELLGRTPAALERAVVDVMGTKASLVATNVPGPRQPVSLAGARLDGLTFWVPQAGHVGLGVSLFSYAGQVTVGVASDAARVPDPGALVAAFIEEVEALAAVAP</sequence>
<name>A0ABR9PHU5_9BACT</name>
<proteinExistence type="inferred from homology"/>
<keyword evidence="5" id="KW-0808">Transferase</keyword>
<evidence type="ECO:0000256" key="2">
    <source>
        <dbReference type="ARBA" id="ARBA00005189"/>
    </source>
</evidence>
<dbReference type="InterPro" id="IPR009721">
    <property type="entry name" value="O-acyltransferase_WSD1_C"/>
</dbReference>
<dbReference type="InterPro" id="IPR004255">
    <property type="entry name" value="O-acyltransferase_WSD1_N"/>
</dbReference>
<feature type="compositionally biased region" description="Low complexity" evidence="9">
    <location>
        <begin position="178"/>
        <end position="188"/>
    </location>
</feature>
<evidence type="ECO:0000256" key="4">
    <source>
        <dbReference type="ARBA" id="ARBA00013244"/>
    </source>
</evidence>
<evidence type="ECO:0000313" key="12">
    <source>
        <dbReference type="EMBL" id="MBE4747475.1"/>
    </source>
</evidence>
<dbReference type="Pfam" id="PF06974">
    <property type="entry name" value="WS_DGAT_C"/>
    <property type="match status" value="1"/>
</dbReference>
<feature type="compositionally biased region" description="Basic and acidic residues" evidence="9">
    <location>
        <begin position="157"/>
        <end position="177"/>
    </location>
</feature>
<dbReference type="InterPro" id="IPR023213">
    <property type="entry name" value="CAT-like_dom_sf"/>
</dbReference>
<keyword evidence="6" id="KW-0319">Glycerol metabolism</keyword>
<evidence type="ECO:0000256" key="7">
    <source>
        <dbReference type="ARBA" id="ARBA00023315"/>
    </source>
</evidence>
<comment type="caution">
    <text evidence="12">The sequence shown here is derived from an EMBL/GenBank/DDBJ whole genome shotgun (WGS) entry which is preliminary data.</text>
</comment>
<evidence type="ECO:0000256" key="5">
    <source>
        <dbReference type="ARBA" id="ARBA00022679"/>
    </source>
</evidence>
<dbReference type="Pfam" id="PF03007">
    <property type="entry name" value="WS_DGAT_cat"/>
    <property type="match status" value="1"/>
</dbReference>
<dbReference type="SUPFAM" id="SSF52777">
    <property type="entry name" value="CoA-dependent acyltransferases"/>
    <property type="match status" value="2"/>
</dbReference>
<comment type="pathway">
    <text evidence="2">Lipid metabolism.</text>
</comment>
<feature type="domain" description="O-acyltransferase WSD1-like N-terminal" evidence="10">
    <location>
        <begin position="7"/>
        <end position="151"/>
    </location>
</feature>
<feature type="region of interest" description="Disordered" evidence="9">
    <location>
        <begin position="157"/>
        <end position="255"/>
    </location>
</feature>
<feature type="compositionally biased region" description="Basic and acidic residues" evidence="9">
    <location>
        <begin position="236"/>
        <end position="250"/>
    </location>
</feature>
<feature type="domain" description="O-acyltransferase WSD1 C-terminal" evidence="11">
    <location>
        <begin position="393"/>
        <end position="534"/>
    </location>
</feature>
<evidence type="ECO:0000256" key="1">
    <source>
        <dbReference type="ARBA" id="ARBA00004771"/>
    </source>
</evidence>
<reference evidence="12 13" key="1">
    <citation type="submission" date="2020-02" db="EMBL/GenBank/DDBJ databases">
        <authorList>
            <person name="Babadi Z.K."/>
            <person name="Risdian C."/>
            <person name="Ebrahimipour G.H."/>
            <person name="Wink J."/>
        </authorList>
    </citation>
    <scope>NUCLEOTIDE SEQUENCE [LARGE SCALE GENOMIC DNA]</scope>
    <source>
        <strain evidence="12 13">ZKHCc1 1396</strain>
    </source>
</reference>
<evidence type="ECO:0000259" key="11">
    <source>
        <dbReference type="Pfam" id="PF06974"/>
    </source>
</evidence>